<dbReference type="InterPro" id="IPR038444">
    <property type="entry name" value="DUF465_sf"/>
</dbReference>
<proteinExistence type="predicted"/>
<reference evidence="1 2" key="1">
    <citation type="submission" date="2017-06" db="EMBL/GenBank/DDBJ databases">
        <title>Celeribacter sp. TSPH2 complete genome sequence.</title>
        <authorList>
            <person name="Woo J.-H."/>
            <person name="Kim H.-S."/>
        </authorList>
    </citation>
    <scope>NUCLEOTIDE SEQUENCE [LARGE SCALE GENOMIC DNA]</scope>
    <source>
        <strain evidence="1 2">TSPH2</strain>
    </source>
</reference>
<dbReference type="AlphaFoldDB" id="A0A291GH31"/>
<dbReference type="OrthoDB" id="1263265at2"/>
<evidence type="ECO:0000313" key="1">
    <source>
        <dbReference type="EMBL" id="ATG49505.1"/>
    </source>
</evidence>
<keyword evidence="2" id="KW-1185">Reference proteome</keyword>
<name>A0A291GH31_9RHOB</name>
<dbReference type="STRING" id="1758178.GCA_001550095_00971"/>
<dbReference type="Pfam" id="PF04325">
    <property type="entry name" value="DUF465"/>
    <property type="match status" value="1"/>
</dbReference>
<dbReference type="Proteomes" id="UP000217935">
    <property type="component" value="Chromosome"/>
</dbReference>
<gene>
    <name evidence="1" type="ORF">CEW89_19145</name>
</gene>
<protein>
    <recommendedName>
        <fullName evidence="3">DUF465 domain-containing protein</fullName>
    </recommendedName>
</protein>
<dbReference type="InterPro" id="IPR007420">
    <property type="entry name" value="DUF465"/>
</dbReference>
<dbReference type="EMBL" id="CP022196">
    <property type="protein sequence ID" value="ATG49505.1"/>
    <property type="molecule type" value="Genomic_DNA"/>
</dbReference>
<dbReference type="Gene3D" id="6.10.280.50">
    <property type="match status" value="1"/>
</dbReference>
<dbReference type="KEGG" id="ceh:CEW89_19145"/>
<dbReference type="RefSeq" id="WP_096806986.1">
    <property type="nucleotide sequence ID" value="NZ_CP022196.1"/>
</dbReference>
<evidence type="ECO:0000313" key="2">
    <source>
        <dbReference type="Proteomes" id="UP000217935"/>
    </source>
</evidence>
<evidence type="ECO:0008006" key="3">
    <source>
        <dbReference type="Google" id="ProtNLM"/>
    </source>
</evidence>
<accession>A0A291GH31</accession>
<organism evidence="1 2">
    <name type="scientific">Celeribacter ethanolicus</name>
    <dbReference type="NCBI Taxonomy" id="1758178"/>
    <lineage>
        <taxon>Bacteria</taxon>
        <taxon>Pseudomonadati</taxon>
        <taxon>Pseudomonadota</taxon>
        <taxon>Alphaproteobacteria</taxon>
        <taxon>Rhodobacterales</taxon>
        <taxon>Roseobacteraceae</taxon>
        <taxon>Celeribacter</taxon>
    </lineage>
</organism>
<sequence length="80" mass="8963">MSNTPHQLAADFPDLAGKITERKASDAHFATLVGEYDALNDEVHLAETDVQPMEDMALAELRKKRMHLKDEIYRLVTAPA</sequence>